<dbReference type="EMBL" id="AKKV01000019">
    <property type="protein sequence ID" value="EIT87046.1"/>
    <property type="molecule type" value="Genomic_DNA"/>
</dbReference>
<keyword evidence="6" id="KW-1185">Reference proteome</keyword>
<sequence length="186" mass="21554">MNLELERLIIRPVSERDAPDLACWKSTATFRKMSTGSATFISEQNERADIRRSLTSCKETYVILEKQSSGRSIGYVRFNWMEMAQKVGWLRFGLGEQEGSGYMSEALTGLFHVLFQRATHRIEAEVYSYNERSQSLLTKLGFQKEGVRRQAHYDEGIYSDIYGFGLLAHDWRMQQEQRTAHTLLPK</sequence>
<gene>
    <name evidence="5" type="ORF">A374_02294</name>
</gene>
<dbReference type="STRING" id="1196324.A374_02294"/>
<dbReference type="Gene3D" id="3.40.630.30">
    <property type="match status" value="1"/>
</dbReference>
<reference evidence="5 6" key="1">
    <citation type="journal article" date="2012" name="J. Bacteriol.">
        <title>Genome of Bacillus macauensis ZFHKF-1, a Long-Chain-Forming Bacterium.</title>
        <authorList>
            <person name="Cai L."/>
            <person name="Zhang T."/>
        </authorList>
    </citation>
    <scope>NUCLEOTIDE SEQUENCE [LARGE SCALE GENOMIC DNA]</scope>
    <source>
        <strain evidence="5 6">ZFHKF-1</strain>
    </source>
</reference>
<evidence type="ECO:0000256" key="3">
    <source>
        <dbReference type="ARBA" id="ARBA00038502"/>
    </source>
</evidence>
<dbReference type="Pfam" id="PF13302">
    <property type="entry name" value="Acetyltransf_3"/>
    <property type="match status" value="1"/>
</dbReference>
<accession>I8J5H5</accession>
<comment type="caution">
    <text evidence="5">The sequence shown here is derived from an EMBL/GenBank/DDBJ whole genome shotgun (WGS) entry which is preliminary data.</text>
</comment>
<comment type="similarity">
    <text evidence="3">Belongs to the acetyltransferase family. RimJ subfamily.</text>
</comment>
<keyword evidence="2" id="KW-0012">Acyltransferase</keyword>
<evidence type="ECO:0000313" key="5">
    <source>
        <dbReference type="EMBL" id="EIT87046.1"/>
    </source>
</evidence>
<dbReference type="SUPFAM" id="SSF55729">
    <property type="entry name" value="Acyl-CoA N-acyltransferases (Nat)"/>
    <property type="match status" value="1"/>
</dbReference>
<name>I8J5H5_9BACL</name>
<feature type="domain" description="N-acetyltransferase" evidence="4">
    <location>
        <begin position="8"/>
        <end position="178"/>
    </location>
</feature>
<dbReference type="Proteomes" id="UP000004080">
    <property type="component" value="Unassembled WGS sequence"/>
</dbReference>
<evidence type="ECO:0000313" key="6">
    <source>
        <dbReference type="Proteomes" id="UP000004080"/>
    </source>
</evidence>
<evidence type="ECO:0000256" key="2">
    <source>
        <dbReference type="ARBA" id="ARBA00023315"/>
    </source>
</evidence>
<dbReference type="PANTHER" id="PTHR43792:SF8">
    <property type="entry name" value="[RIBOSOMAL PROTEIN US5]-ALANINE N-ACETYLTRANSFERASE"/>
    <property type="match status" value="1"/>
</dbReference>
<dbReference type="PATRIC" id="fig|1196324.3.peg.459"/>
<dbReference type="PANTHER" id="PTHR43792">
    <property type="entry name" value="GNAT FAMILY, PUTATIVE (AFU_ORTHOLOGUE AFUA_3G00765)-RELATED-RELATED"/>
    <property type="match status" value="1"/>
</dbReference>
<evidence type="ECO:0000259" key="4">
    <source>
        <dbReference type="PROSITE" id="PS51186"/>
    </source>
</evidence>
<dbReference type="PROSITE" id="PS51186">
    <property type="entry name" value="GNAT"/>
    <property type="match status" value="1"/>
</dbReference>
<dbReference type="RefSeq" id="WP_007200558.1">
    <property type="nucleotide sequence ID" value="NZ_AKKV01000019.1"/>
</dbReference>
<dbReference type="GO" id="GO:0016747">
    <property type="term" value="F:acyltransferase activity, transferring groups other than amino-acyl groups"/>
    <property type="evidence" value="ECO:0007669"/>
    <property type="project" value="InterPro"/>
</dbReference>
<protein>
    <submittedName>
        <fullName evidence="5">N-acetyltransferase GCN5</fullName>
    </submittedName>
</protein>
<organism evidence="5 6">
    <name type="scientific">Fictibacillus macauensis ZFHKF-1</name>
    <dbReference type="NCBI Taxonomy" id="1196324"/>
    <lineage>
        <taxon>Bacteria</taxon>
        <taxon>Bacillati</taxon>
        <taxon>Bacillota</taxon>
        <taxon>Bacilli</taxon>
        <taxon>Bacillales</taxon>
        <taxon>Fictibacillaceae</taxon>
        <taxon>Fictibacillus</taxon>
    </lineage>
</organism>
<proteinExistence type="inferred from homology"/>
<dbReference type="InterPro" id="IPR000182">
    <property type="entry name" value="GNAT_dom"/>
</dbReference>
<keyword evidence="1 5" id="KW-0808">Transferase</keyword>
<dbReference type="InterPro" id="IPR016181">
    <property type="entry name" value="Acyl_CoA_acyltransferase"/>
</dbReference>
<dbReference type="eggNOG" id="COG1670">
    <property type="taxonomic scope" value="Bacteria"/>
</dbReference>
<evidence type="ECO:0000256" key="1">
    <source>
        <dbReference type="ARBA" id="ARBA00022679"/>
    </source>
</evidence>
<dbReference type="InterPro" id="IPR051531">
    <property type="entry name" value="N-acetyltransferase"/>
</dbReference>
<dbReference type="AlphaFoldDB" id="I8J5H5"/>